<feature type="compositionally biased region" description="Low complexity" evidence="11">
    <location>
        <begin position="583"/>
        <end position="594"/>
    </location>
</feature>
<dbReference type="PROSITE" id="PS00031">
    <property type="entry name" value="NUCLEAR_REC_DBD_1"/>
    <property type="match status" value="1"/>
</dbReference>
<dbReference type="InterPro" id="IPR000536">
    <property type="entry name" value="Nucl_hrmn_rcpt_lig-bd"/>
</dbReference>
<dbReference type="GO" id="GO:0030154">
    <property type="term" value="P:cell differentiation"/>
    <property type="evidence" value="ECO:0007669"/>
    <property type="project" value="TreeGrafter"/>
</dbReference>
<evidence type="ECO:0000256" key="3">
    <source>
        <dbReference type="ARBA" id="ARBA00022723"/>
    </source>
</evidence>
<sequence>MILDQIANNQKFIENIVLLYKWDMTENGFINLYEEFDGETVLCRVCGDKASGFHYGVHACEGCKGFFRRSIQQKIQYRPCLKNQQCNIMRVNRNRCQYCRLKKCIAVGMSRDAVRFGRVPKKEKARIIEQMQRSSLQTAATQLSTVLMNPQDLVQAVITAHHQTCSLTLSKAREMKEKALQKNGFIDCPAHMACPLNLTLSSDPTDNQELKDFSEFFAPTIKAVVDFAKYIHGFALLNQDDQVTLLKAATFEVLLVRFACLFDTETNTMMFLNGKLYKRLTTGVSSGVGFLLDSMFDFAERFNKLNLNDDEIALFSAVVLLSPDRPGLRNIEQIEKVQNKLTESLQNMINMNHREDNTLFAKLLMKTTDLRTLNALHSEKTIGQVEGADNSSMEIQDSATTDTRSECSNFSDTSSNMTMTSGSHGLDSNSLDGRLSLETPCHSVLKTPYGTFYKEDNGYYGLVPDVPRRRCHTLGQDSLTRPRLHTIEEKDRTRRRNTIDRDYLNKMVDKLSHRMDQRPLIRGDSMPPSLCSSAASSPIPEERFAYLNNNREFIPITSTPDSSACSSRASPLMMKDTLLPFASSPNSPRPRSGSMGADDYSQMRPRCYSFQMNSEGRTAISARNSHLAENDLSDFQHYKMSAELRRGSVGAAYGLHTPKNSLLVDRHPKYLSKTAESILMRQDKLSQFIGDMNPSGMPRIGSGVSAFDQVPKIAYPESNASSCWRRSDNHPSPPIVSVTAPQEEMSDMENSREKSQSPARLSFSLPSGSSSNKTSPQNSARNSPIPEIKGEAGSEMFHKKFDKLRKHVLQSSEDESTQYNSYSTADHIMETDKSEMEETLEAAKSEKPKMSAGEAHPQLLAHLKASPSFGNPFSSLDIRPVFMNSLPHTAQNPSTKTKNTVVSNVPQGSFMNNDACNGGSPQFSPSGNQSTLEQQMQMKQETSPSFLMTVSPENHAATMSSLKDKLMKKYDNADNLTKMNDGLSDSEKEMAAMKMSSVMTVPYFNSQPHVQSMMTPDMRLDPHMYQRMAPHMYPQMPGGEIFTQSQQMPALIPLYNQHLVGMQQLAQYYGNVGQGMPKRRDASEGQPLNLAQNSSYERSPRLTAAELDKKIKEEILS</sequence>
<dbReference type="Gene3D" id="1.10.565.10">
    <property type="entry name" value="Retinoid X Receptor"/>
    <property type="match status" value="1"/>
</dbReference>
<dbReference type="SMART" id="SM00399">
    <property type="entry name" value="ZnF_C4"/>
    <property type="match status" value="1"/>
</dbReference>
<dbReference type="GO" id="GO:0000122">
    <property type="term" value="P:negative regulation of transcription by RNA polymerase II"/>
    <property type="evidence" value="ECO:0007669"/>
    <property type="project" value="TreeGrafter"/>
</dbReference>
<evidence type="ECO:0000256" key="6">
    <source>
        <dbReference type="ARBA" id="ARBA00023015"/>
    </source>
</evidence>
<proteinExistence type="inferred from homology"/>
<dbReference type="GO" id="GO:0000978">
    <property type="term" value="F:RNA polymerase II cis-regulatory region sequence-specific DNA binding"/>
    <property type="evidence" value="ECO:0007669"/>
    <property type="project" value="TreeGrafter"/>
</dbReference>
<feature type="region of interest" description="Disordered" evidence="11">
    <location>
        <begin position="721"/>
        <end position="792"/>
    </location>
</feature>
<dbReference type="InterPro" id="IPR001728">
    <property type="entry name" value="ThyrH_rcpt"/>
</dbReference>
<dbReference type="PRINTS" id="PR00546">
    <property type="entry name" value="THYROIDHORMR"/>
</dbReference>
<protein>
    <submittedName>
        <fullName evidence="14">Uncharacterized protein</fullName>
    </submittedName>
</protein>
<dbReference type="InterPro" id="IPR001723">
    <property type="entry name" value="Nuclear_hrmn_rcpt"/>
</dbReference>
<dbReference type="PANTHER" id="PTHR24082:SF473">
    <property type="entry name" value="ECDYSONE-INDUCED PROTEIN 75B, ISOFORM B"/>
    <property type="match status" value="1"/>
</dbReference>
<keyword evidence="6" id="KW-0805">Transcription regulation</keyword>
<dbReference type="Proteomes" id="UP001195483">
    <property type="component" value="Unassembled WGS sequence"/>
</dbReference>
<keyword evidence="4" id="KW-0863">Zinc-finger</keyword>
<dbReference type="InterPro" id="IPR035500">
    <property type="entry name" value="NHR-like_dom_sf"/>
</dbReference>
<dbReference type="SUPFAM" id="SSF57716">
    <property type="entry name" value="Glucocorticoid receptor-like (DNA-binding domain)"/>
    <property type="match status" value="1"/>
</dbReference>
<evidence type="ECO:0000256" key="7">
    <source>
        <dbReference type="ARBA" id="ARBA00023125"/>
    </source>
</evidence>
<feature type="domain" description="NR LBD" evidence="13">
    <location>
        <begin position="149"/>
        <end position="403"/>
    </location>
</feature>
<organism evidence="14 15">
    <name type="scientific">Potamilus streckersoni</name>
    <dbReference type="NCBI Taxonomy" id="2493646"/>
    <lineage>
        <taxon>Eukaryota</taxon>
        <taxon>Metazoa</taxon>
        <taxon>Spiralia</taxon>
        <taxon>Lophotrochozoa</taxon>
        <taxon>Mollusca</taxon>
        <taxon>Bivalvia</taxon>
        <taxon>Autobranchia</taxon>
        <taxon>Heteroconchia</taxon>
        <taxon>Palaeoheterodonta</taxon>
        <taxon>Unionida</taxon>
        <taxon>Unionoidea</taxon>
        <taxon>Unionidae</taxon>
        <taxon>Ambleminae</taxon>
        <taxon>Lampsilini</taxon>
        <taxon>Potamilus</taxon>
    </lineage>
</organism>
<dbReference type="AlphaFoldDB" id="A0AAE0W1M9"/>
<reference evidence="14" key="1">
    <citation type="journal article" date="2021" name="Genome Biol. Evol.">
        <title>A High-Quality Reference Genome for a Parasitic Bivalve with Doubly Uniparental Inheritance (Bivalvia: Unionida).</title>
        <authorList>
            <person name="Smith C.H."/>
        </authorList>
    </citation>
    <scope>NUCLEOTIDE SEQUENCE</scope>
    <source>
        <strain evidence="14">CHS0354</strain>
    </source>
</reference>
<dbReference type="EMBL" id="JAEAOA010000592">
    <property type="protein sequence ID" value="KAK3596985.1"/>
    <property type="molecule type" value="Genomic_DNA"/>
</dbReference>
<keyword evidence="15" id="KW-1185">Reference proteome</keyword>
<dbReference type="InterPro" id="IPR001628">
    <property type="entry name" value="Znf_hrmn_rcpt"/>
</dbReference>
<evidence type="ECO:0000259" key="13">
    <source>
        <dbReference type="PROSITE" id="PS51843"/>
    </source>
</evidence>
<dbReference type="GO" id="GO:0005737">
    <property type="term" value="C:cytoplasm"/>
    <property type="evidence" value="ECO:0007669"/>
    <property type="project" value="UniProtKB-SubCell"/>
</dbReference>
<feature type="region of interest" description="Disordered" evidence="11">
    <location>
        <begin position="385"/>
        <end position="427"/>
    </location>
</feature>
<name>A0AAE0W1M9_9BIVA</name>
<reference evidence="14" key="2">
    <citation type="journal article" date="2021" name="Genome Biol. Evol.">
        <title>Developing a high-quality reference genome for a parasitic bivalve with doubly uniparental inheritance (Bivalvia: Unionida).</title>
        <authorList>
            <person name="Smith C.H."/>
        </authorList>
    </citation>
    <scope>NUCLEOTIDE SEQUENCE</scope>
    <source>
        <strain evidence="14">CHS0354</strain>
        <tissue evidence="14">Mantle</tissue>
    </source>
</reference>
<evidence type="ECO:0000256" key="1">
    <source>
        <dbReference type="ARBA" id="ARBA00004496"/>
    </source>
</evidence>
<keyword evidence="8" id="KW-0804">Transcription</keyword>
<dbReference type="PROSITE" id="PS51030">
    <property type="entry name" value="NUCLEAR_REC_DBD_2"/>
    <property type="match status" value="1"/>
</dbReference>
<dbReference type="GO" id="GO:0004879">
    <property type="term" value="F:nuclear receptor activity"/>
    <property type="evidence" value="ECO:0007669"/>
    <property type="project" value="InterPro"/>
</dbReference>
<evidence type="ECO:0000313" key="14">
    <source>
        <dbReference type="EMBL" id="KAK3596985.1"/>
    </source>
</evidence>
<evidence type="ECO:0000256" key="8">
    <source>
        <dbReference type="ARBA" id="ARBA00023163"/>
    </source>
</evidence>
<dbReference type="SUPFAM" id="SSF48508">
    <property type="entry name" value="Nuclear receptor ligand-binding domain"/>
    <property type="match status" value="1"/>
</dbReference>
<dbReference type="PROSITE" id="PS51843">
    <property type="entry name" value="NR_LBD"/>
    <property type="match status" value="1"/>
</dbReference>
<dbReference type="GO" id="GO:0008270">
    <property type="term" value="F:zinc ion binding"/>
    <property type="evidence" value="ECO:0007669"/>
    <property type="project" value="UniProtKB-KW"/>
</dbReference>
<evidence type="ECO:0000256" key="5">
    <source>
        <dbReference type="ARBA" id="ARBA00022833"/>
    </source>
</evidence>
<dbReference type="FunFam" id="3.30.50.10:FF:000013">
    <property type="entry name" value="Nuclear receptor subfamily 1 group D member 2"/>
    <property type="match status" value="1"/>
</dbReference>
<dbReference type="GO" id="GO:0045944">
    <property type="term" value="P:positive regulation of transcription by RNA polymerase II"/>
    <property type="evidence" value="ECO:0007669"/>
    <property type="project" value="TreeGrafter"/>
</dbReference>
<accession>A0AAE0W1M9</accession>
<evidence type="ECO:0000313" key="15">
    <source>
        <dbReference type="Proteomes" id="UP001195483"/>
    </source>
</evidence>
<dbReference type="PANTHER" id="PTHR24082">
    <property type="entry name" value="NUCLEAR HORMONE RECEPTOR"/>
    <property type="match status" value="1"/>
</dbReference>
<comment type="subcellular location">
    <subcellularLocation>
        <location evidence="1">Cytoplasm</location>
    </subcellularLocation>
</comment>
<keyword evidence="7" id="KW-0238">DNA-binding</keyword>
<reference evidence="14" key="3">
    <citation type="submission" date="2023-05" db="EMBL/GenBank/DDBJ databases">
        <authorList>
            <person name="Smith C.H."/>
        </authorList>
    </citation>
    <scope>NUCLEOTIDE SEQUENCE</scope>
    <source>
        <strain evidence="14">CHS0354</strain>
        <tissue evidence="14">Mantle</tissue>
    </source>
</reference>
<dbReference type="GO" id="GO:0009755">
    <property type="term" value="P:hormone-mediated signaling pathway"/>
    <property type="evidence" value="ECO:0007669"/>
    <property type="project" value="TreeGrafter"/>
</dbReference>
<dbReference type="InterPro" id="IPR013088">
    <property type="entry name" value="Znf_NHR/GATA"/>
</dbReference>
<evidence type="ECO:0000259" key="12">
    <source>
        <dbReference type="PROSITE" id="PS51030"/>
    </source>
</evidence>
<evidence type="ECO:0000256" key="4">
    <source>
        <dbReference type="ARBA" id="ARBA00022771"/>
    </source>
</evidence>
<dbReference type="PRINTS" id="PR00047">
    <property type="entry name" value="STROIDFINGER"/>
</dbReference>
<evidence type="ECO:0000256" key="9">
    <source>
        <dbReference type="ARBA" id="ARBA00023170"/>
    </source>
</evidence>
<dbReference type="InterPro" id="IPR050234">
    <property type="entry name" value="Nuclear_hormone_rcpt_NR1"/>
</dbReference>
<comment type="caution">
    <text evidence="14">The sequence shown here is derived from an EMBL/GenBank/DDBJ whole genome shotgun (WGS) entry which is preliminary data.</text>
</comment>
<gene>
    <name evidence="14" type="ORF">CHS0354_009121</name>
</gene>
<dbReference type="PRINTS" id="PR00398">
    <property type="entry name" value="STRDHORMONER"/>
</dbReference>
<dbReference type="SMART" id="SM00430">
    <property type="entry name" value="HOLI"/>
    <property type="match status" value="1"/>
</dbReference>
<dbReference type="Pfam" id="PF00105">
    <property type="entry name" value="zf-C4"/>
    <property type="match status" value="1"/>
</dbReference>
<feature type="region of interest" description="Disordered" evidence="11">
    <location>
        <begin position="1075"/>
        <end position="1102"/>
    </location>
</feature>
<comment type="similarity">
    <text evidence="2">Belongs to the nuclear hormone receptor family. NR1 subfamily.</text>
</comment>
<dbReference type="CDD" id="cd07166">
    <property type="entry name" value="NR_DBD_REV_ERB"/>
    <property type="match status" value="1"/>
</dbReference>
<evidence type="ECO:0000256" key="10">
    <source>
        <dbReference type="ARBA" id="ARBA00023242"/>
    </source>
</evidence>
<evidence type="ECO:0000256" key="2">
    <source>
        <dbReference type="ARBA" id="ARBA00008092"/>
    </source>
</evidence>
<feature type="region of interest" description="Disordered" evidence="11">
    <location>
        <begin position="581"/>
        <end position="600"/>
    </location>
</feature>
<keyword evidence="3" id="KW-0479">Metal-binding</keyword>
<keyword evidence="10" id="KW-0539">Nucleus</keyword>
<feature type="compositionally biased region" description="Polar residues" evidence="11">
    <location>
        <begin position="772"/>
        <end position="782"/>
    </location>
</feature>
<keyword evidence="5" id="KW-0862">Zinc</keyword>
<feature type="compositionally biased region" description="Polar residues" evidence="11">
    <location>
        <begin position="389"/>
        <end position="427"/>
    </location>
</feature>
<evidence type="ECO:0000256" key="11">
    <source>
        <dbReference type="SAM" id="MobiDB-lite"/>
    </source>
</evidence>
<dbReference type="Gene3D" id="3.30.50.10">
    <property type="entry name" value="Erythroid Transcription Factor GATA-1, subunit A"/>
    <property type="match status" value="1"/>
</dbReference>
<feature type="domain" description="Nuclear receptor" evidence="12">
    <location>
        <begin position="40"/>
        <end position="116"/>
    </location>
</feature>
<feature type="compositionally biased region" description="Low complexity" evidence="11">
    <location>
        <begin position="762"/>
        <end position="771"/>
    </location>
</feature>
<keyword evidence="9" id="KW-0675">Receptor</keyword>
<dbReference type="Pfam" id="PF00104">
    <property type="entry name" value="Hormone_recep"/>
    <property type="match status" value="1"/>
</dbReference>